<dbReference type="Pfam" id="PF05016">
    <property type="entry name" value="ParE_toxin"/>
    <property type="match status" value="1"/>
</dbReference>
<organism evidence="2 3">
    <name type="scientific">Flavobacterium procerum</name>
    <dbReference type="NCBI Taxonomy" id="1455569"/>
    <lineage>
        <taxon>Bacteria</taxon>
        <taxon>Pseudomonadati</taxon>
        <taxon>Bacteroidota</taxon>
        <taxon>Flavobacteriia</taxon>
        <taxon>Flavobacteriales</taxon>
        <taxon>Flavobacteriaceae</taxon>
        <taxon>Flavobacterium</taxon>
    </lineage>
</organism>
<sequence>MNKPTVFWTENAKLDLKEIYFELKNKYSKETALKVRNELFVSANNILFAEQFQFDEYRIDCHRIVVRNFKILYQVKDDSIFIVRIFNTFQNPLKSLK</sequence>
<accession>A0ABV6BQC4</accession>
<gene>
    <name evidence="2" type="ORF">ACFFLS_04285</name>
</gene>
<dbReference type="InterPro" id="IPR007712">
    <property type="entry name" value="RelE/ParE_toxin"/>
</dbReference>
<dbReference type="Gene3D" id="3.30.2310.20">
    <property type="entry name" value="RelE-like"/>
    <property type="match status" value="1"/>
</dbReference>
<comment type="caution">
    <text evidence="2">The sequence shown here is derived from an EMBL/GenBank/DDBJ whole genome shotgun (WGS) entry which is preliminary data.</text>
</comment>
<dbReference type="EMBL" id="JBHLYW010000005">
    <property type="protein sequence ID" value="MFC0076242.1"/>
    <property type="molecule type" value="Genomic_DNA"/>
</dbReference>
<evidence type="ECO:0000313" key="2">
    <source>
        <dbReference type="EMBL" id="MFC0076242.1"/>
    </source>
</evidence>
<keyword evidence="3" id="KW-1185">Reference proteome</keyword>
<dbReference type="InterPro" id="IPR035093">
    <property type="entry name" value="RelE/ParE_toxin_dom_sf"/>
</dbReference>
<evidence type="ECO:0000313" key="3">
    <source>
        <dbReference type="Proteomes" id="UP001589734"/>
    </source>
</evidence>
<protein>
    <submittedName>
        <fullName evidence="2">Type II toxin-antitoxin system RelE/ParE family toxin</fullName>
    </submittedName>
</protein>
<dbReference type="Proteomes" id="UP001589734">
    <property type="component" value="Unassembled WGS sequence"/>
</dbReference>
<evidence type="ECO:0000256" key="1">
    <source>
        <dbReference type="ARBA" id="ARBA00022649"/>
    </source>
</evidence>
<keyword evidence="1" id="KW-1277">Toxin-antitoxin system</keyword>
<reference evidence="2 3" key="1">
    <citation type="submission" date="2024-09" db="EMBL/GenBank/DDBJ databases">
        <authorList>
            <person name="Sun Q."/>
            <person name="Mori K."/>
        </authorList>
    </citation>
    <scope>NUCLEOTIDE SEQUENCE [LARGE SCALE GENOMIC DNA]</scope>
    <source>
        <strain evidence="2 3">CGMCC 1.12926</strain>
    </source>
</reference>
<dbReference type="RefSeq" id="WP_379683964.1">
    <property type="nucleotide sequence ID" value="NZ_JBHLYW010000005.1"/>
</dbReference>
<name>A0ABV6BQC4_9FLAO</name>
<proteinExistence type="predicted"/>